<comment type="caution">
    <text evidence="1">The sequence shown here is derived from an EMBL/GenBank/DDBJ whole genome shotgun (WGS) entry which is preliminary data.</text>
</comment>
<accession>A0A838ZRP7</accession>
<proteinExistence type="predicted"/>
<name>A0A838ZRP7_9FLAO</name>
<evidence type="ECO:0000313" key="1">
    <source>
        <dbReference type="EMBL" id="MBA5629422.1"/>
    </source>
</evidence>
<dbReference type="RefSeq" id="WP_182042977.1">
    <property type="nucleotide sequence ID" value="NZ_JACDZE010000001.1"/>
</dbReference>
<sequence length="157" mass="18813">MNLFRRILFISIILVLINCKKNKSDWIIGKWQIYDCEINPFSHGSMCTDTLRINSVFEFKSNEKLKIYPYKNGLSDCLNEQAYKLKSDSIIEFLDYDYYYSYNIHKISDDSIYFISHNTPNPVVMNIEYDPNQHDEFVDNFNKILENGYKIYLKRIK</sequence>
<gene>
    <name evidence="1" type="ORF">HU137_06505</name>
</gene>
<evidence type="ECO:0000313" key="2">
    <source>
        <dbReference type="Proteomes" id="UP000552241"/>
    </source>
</evidence>
<reference evidence="1 2" key="1">
    <citation type="submission" date="2020-07" db="EMBL/GenBank/DDBJ databases">
        <title>Moheibacter lacus sp. nov., a member of the family Flavobacteriaceae isolated from freshwater lake sediment.</title>
        <authorList>
            <person name="Liu Y."/>
        </authorList>
    </citation>
    <scope>NUCLEOTIDE SEQUENCE [LARGE SCALE GENOMIC DNA]</scope>
    <source>
        <strain evidence="1 2">BDHS18</strain>
    </source>
</reference>
<dbReference type="AlphaFoldDB" id="A0A838ZRP7"/>
<evidence type="ECO:0008006" key="3">
    <source>
        <dbReference type="Google" id="ProtNLM"/>
    </source>
</evidence>
<keyword evidence="2" id="KW-1185">Reference proteome</keyword>
<protein>
    <recommendedName>
        <fullName evidence="3">Lipocalin-like domain-containing protein</fullName>
    </recommendedName>
</protein>
<dbReference type="EMBL" id="JACDZE010000001">
    <property type="protein sequence ID" value="MBA5629422.1"/>
    <property type="molecule type" value="Genomic_DNA"/>
</dbReference>
<dbReference type="Proteomes" id="UP000552241">
    <property type="component" value="Unassembled WGS sequence"/>
</dbReference>
<organism evidence="1 2">
    <name type="scientific">Moheibacter lacus</name>
    <dbReference type="NCBI Taxonomy" id="2745851"/>
    <lineage>
        <taxon>Bacteria</taxon>
        <taxon>Pseudomonadati</taxon>
        <taxon>Bacteroidota</taxon>
        <taxon>Flavobacteriia</taxon>
        <taxon>Flavobacteriales</taxon>
        <taxon>Weeksellaceae</taxon>
        <taxon>Moheibacter</taxon>
    </lineage>
</organism>